<dbReference type="GeneID" id="6076147"/>
<dbReference type="KEGG" id="lbc:LACBIDRAFT_326613"/>
<name>B0D980_LACBS</name>
<dbReference type="HOGENOM" id="CLU_1305055_0_0_1"/>
<dbReference type="RefSeq" id="XP_001880279.1">
    <property type="nucleotide sequence ID" value="XM_001880244.1"/>
</dbReference>
<keyword evidence="2" id="KW-1185">Reference proteome</keyword>
<proteinExistence type="predicted"/>
<evidence type="ECO:0000313" key="2">
    <source>
        <dbReference type="Proteomes" id="UP000001194"/>
    </source>
</evidence>
<sequence>MASTKGSVTQLHNFYHQLFTIDTQVEHLDKKSFDMIEEEDIEHQLVIRKSRHLSLCAQWREQVSLIPGTYPMLKGWGPDVNDLETALKDSSQENVDEEESDDKQLNCTYNVEEADNNDVIEGTESMAVSDAFSVSDNGLAFGRWESEDLWEDLEDDEEDNLDVGTSHKRSRQKYYGLCLEVRSRDWKKTVTRPDQDRKRPDLRLRSFIFEM</sequence>
<protein>
    <submittedName>
        <fullName evidence="1">Predicted protein</fullName>
    </submittedName>
</protein>
<dbReference type="EMBL" id="DS547100">
    <property type="protein sequence ID" value="EDR08966.1"/>
    <property type="molecule type" value="Genomic_DNA"/>
</dbReference>
<dbReference type="InParanoid" id="B0D980"/>
<organism evidence="2">
    <name type="scientific">Laccaria bicolor (strain S238N-H82 / ATCC MYA-4686)</name>
    <name type="common">Bicoloured deceiver</name>
    <name type="synonym">Laccaria laccata var. bicolor</name>
    <dbReference type="NCBI Taxonomy" id="486041"/>
    <lineage>
        <taxon>Eukaryota</taxon>
        <taxon>Fungi</taxon>
        <taxon>Dikarya</taxon>
        <taxon>Basidiomycota</taxon>
        <taxon>Agaricomycotina</taxon>
        <taxon>Agaricomycetes</taxon>
        <taxon>Agaricomycetidae</taxon>
        <taxon>Agaricales</taxon>
        <taxon>Agaricineae</taxon>
        <taxon>Hydnangiaceae</taxon>
        <taxon>Laccaria</taxon>
    </lineage>
</organism>
<gene>
    <name evidence="1" type="ORF">LACBIDRAFT_326613</name>
</gene>
<dbReference type="Proteomes" id="UP000001194">
    <property type="component" value="Unassembled WGS sequence"/>
</dbReference>
<accession>B0D980</accession>
<evidence type="ECO:0000313" key="1">
    <source>
        <dbReference type="EMBL" id="EDR08966.1"/>
    </source>
</evidence>
<reference evidence="1 2" key="1">
    <citation type="journal article" date="2008" name="Nature">
        <title>The genome of Laccaria bicolor provides insights into mycorrhizal symbiosis.</title>
        <authorList>
            <person name="Martin F."/>
            <person name="Aerts A."/>
            <person name="Ahren D."/>
            <person name="Brun A."/>
            <person name="Danchin E.G.J."/>
            <person name="Duchaussoy F."/>
            <person name="Gibon J."/>
            <person name="Kohler A."/>
            <person name="Lindquist E."/>
            <person name="Pereda V."/>
            <person name="Salamov A."/>
            <person name="Shapiro H.J."/>
            <person name="Wuyts J."/>
            <person name="Blaudez D."/>
            <person name="Buee M."/>
            <person name="Brokstein P."/>
            <person name="Canbaeck B."/>
            <person name="Cohen D."/>
            <person name="Courty P.E."/>
            <person name="Coutinho P.M."/>
            <person name="Delaruelle C."/>
            <person name="Detter J.C."/>
            <person name="Deveau A."/>
            <person name="DiFazio S."/>
            <person name="Duplessis S."/>
            <person name="Fraissinet-Tachet L."/>
            <person name="Lucic E."/>
            <person name="Frey-Klett P."/>
            <person name="Fourrey C."/>
            <person name="Feussner I."/>
            <person name="Gay G."/>
            <person name="Grimwood J."/>
            <person name="Hoegger P.J."/>
            <person name="Jain P."/>
            <person name="Kilaru S."/>
            <person name="Labbe J."/>
            <person name="Lin Y.C."/>
            <person name="Legue V."/>
            <person name="Le Tacon F."/>
            <person name="Marmeisse R."/>
            <person name="Melayah D."/>
            <person name="Montanini B."/>
            <person name="Muratet M."/>
            <person name="Nehls U."/>
            <person name="Niculita-Hirzel H."/>
            <person name="Oudot-Le Secq M.P."/>
            <person name="Peter M."/>
            <person name="Quesneville H."/>
            <person name="Rajashekar B."/>
            <person name="Reich M."/>
            <person name="Rouhier N."/>
            <person name="Schmutz J."/>
            <person name="Yin T."/>
            <person name="Chalot M."/>
            <person name="Henrissat B."/>
            <person name="Kuees U."/>
            <person name="Lucas S."/>
            <person name="Van de Peer Y."/>
            <person name="Podila G.K."/>
            <person name="Polle A."/>
            <person name="Pukkila P.J."/>
            <person name="Richardson P.M."/>
            <person name="Rouze P."/>
            <person name="Sanders I.R."/>
            <person name="Stajich J.E."/>
            <person name="Tunlid A."/>
            <person name="Tuskan G."/>
            <person name="Grigoriev I.V."/>
        </authorList>
    </citation>
    <scope>NUCLEOTIDE SEQUENCE [LARGE SCALE GENOMIC DNA]</scope>
    <source>
        <strain evidence="2">S238N-H82 / ATCC MYA-4686</strain>
    </source>
</reference>
<dbReference type="AlphaFoldDB" id="B0D980"/>